<accession>A0A392NLK6</accession>
<evidence type="ECO:0000313" key="3">
    <source>
        <dbReference type="Proteomes" id="UP000265520"/>
    </source>
</evidence>
<feature type="transmembrane region" description="Helical" evidence="1">
    <location>
        <begin position="20"/>
        <end position="40"/>
    </location>
</feature>
<sequence>MARDLLDLFSMKNWRFSSWSLAATIASALVLVSVVHLFLFPLTPSFNYFKLASDSCISTNASAELISKHGWDEPAIDLKHQFPADLHGSVAYKGAPWKAEMGRWLAGCDSITKEVNISEVAITAKMTAVVRVFVIESWDNVDAFMVML</sequence>
<keyword evidence="1" id="KW-0812">Transmembrane</keyword>
<name>A0A392NLK6_9FABA</name>
<organism evidence="2 3">
    <name type="scientific">Trifolium medium</name>
    <dbReference type="NCBI Taxonomy" id="97028"/>
    <lineage>
        <taxon>Eukaryota</taxon>
        <taxon>Viridiplantae</taxon>
        <taxon>Streptophyta</taxon>
        <taxon>Embryophyta</taxon>
        <taxon>Tracheophyta</taxon>
        <taxon>Spermatophyta</taxon>
        <taxon>Magnoliopsida</taxon>
        <taxon>eudicotyledons</taxon>
        <taxon>Gunneridae</taxon>
        <taxon>Pentapetalae</taxon>
        <taxon>rosids</taxon>
        <taxon>fabids</taxon>
        <taxon>Fabales</taxon>
        <taxon>Fabaceae</taxon>
        <taxon>Papilionoideae</taxon>
        <taxon>50 kb inversion clade</taxon>
        <taxon>NPAAA clade</taxon>
        <taxon>Hologalegina</taxon>
        <taxon>IRL clade</taxon>
        <taxon>Trifolieae</taxon>
        <taxon>Trifolium</taxon>
    </lineage>
</organism>
<evidence type="ECO:0000313" key="2">
    <source>
        <dbReference type="EMBL" id="MCH99354.1"/>
    </source>
</evidence>
<dbReference type="AlphaFoldDB" id="A0A392NLK6"/>
<keyword evidence="1" id="KW-0472">Membrane</keyword>
<proteinExistence type="predicted"/>
<dbReference type="Proteomes" id="UP000265520">
    <property type="component" value="Unassembled WGS sequence"/>
</dbReference>
<protein>
    <submittedName>
        <fullName evidence="2">Uncharacterized protein</fullName>
    </submittedName>
</protein>
<feature type="non-terminal residue" evidence="2">
    <location>
        <position position="148"/>
    </location>
</feature>
<dbReference type="EMBL" id="LXQA010040084">
    <property type="protein sequence ID" value="MCH99354.1"/>
    <property type="molecule type" value="Genomic_DNA"/>
</dbReference>
<comment type="caution">
    <text evidence="2">The sequence shown here is derived from an EMBL/GenBank/DDBJ whole genome shotgun (WGS) entry which is preliminary data.</text>
</comment>
<keyword evidence="1" id="KW-1133">Transmembrane helix</keyword>
<reference evidence="2 3" key="1">
    <citation type="journal article" date="2018" name="Front. Plant Sci.">
        <title>Red Clover (Trifolium pratense) and Zigzag Clover (T. medium) - A Picture of Genomic Similarities and Differences.</title>
        <authorList>
            <person name="Dluhosova J."/>
            <person name="Istvanek J."/>
            <person name="Nedelnik J."/>
            <person name="Repkova J."/>
        </authorList>
    </citation>
    <scope>NUCLEOTIDE SEQUENCE [LARGE SCALE GENOMIC DNA]</scope>
    <source>
        <strain evidence="3">cv. 10/8</strain>
        <tissue evidence="2">Leaf</tissue>
    </source>
</reference>
<evidence type="ECO:0000256" key="1">
    <source>
        <dbReference type="SAM" id="Phobius"/>
    </source>
</evidence>
<keyword evidence="3" id="KW-1185">Reference proteome</keyword>